<organism evidence="2">
    <name type="scientific">mine drainage metagenome</name>
    <dbReference type="NCBI Taxonomy" id="410659"/>
    <lineage>
        <taxon>unclassified sequences</taxon>
        <taxon>metagenomes</taxon>
        <taxon>ecological metagenomes</taxon>
    </lineage>
</organism>
<keyword evidence="1" id="KW-1133">Transmembrane helix</keyword>
<protein>
    <submittedName>
        <fullName evidence="2">Uncharacterized protein</fullName>
    </submittedName>
</protein>
<accession>A0A1J5RLM8</accession>
<name>A0A1J5RLM8_9ZZZZ</name>
<keyword evidence="1" id="KW-0812">Transmembrane</keyword>
<gene>
    <name evidence="2" type="ORF">GALL_251820</name>
</gene>
<proteinExistence type="predicted"/>
<evidence type="ECO:0000256" key="1">
    <source>
        <dbReference type="SAM" id="Phobius"/>
    </source>
</evidence>
<sequence>MAKLTNENTLKRLNNQYRLVIMNDDTYEEVVTFKLSRLSVYVGFSTIFVLLVSMSVALVVFTPLKYYVPGYGSRESRAELQLLKIRTDSLEQSIQFKEQYLESLKKVLNGTTPTQRDTVAIPVPKPEISND</sequence>
<feature type="transmembrane region" description="Helical" evidence="1">
    <location>
        <begin position="40"/>
        <end position="64"/>
    </location>
</feature>
<dbReference type="EMBL" id="MLJW01000220">
    <property type="protein sequence ID" value="OIQ92887.1"/>
    <property type="molecule type" value="Genomic_DNA"/>
</dbReference>
<reference evidence="2" key="1">
    <citation type="submission" date="2016-10" db="EMBL/GenBank/DDBJ databases">
        <title>Sequence of Gallionella enrichment culture.</title>
        <authorList>
            <person name="Poehlein A."/>
            <person name="Muehling M."/>
            <person name="Daniel R."/>
        </authorList>
    </citation>
    <scope>NUCLEOTIDE SEQUENCE</scope>
</reference>
<dbReference type="AlphaFoldDB" id="A0A1J5RLM8"/>
<keyword evidence="1" id="KW-0472">Membrane</keyword>
<evidence type="ECO:0000313" key="2">
    <source>
        <dbReference type="EMBL" id="OIQ92887.1"/>
    </source>
</evidence>
<comment type="caution">
    <text evidence="2">The sequence shown here is derived from an EMBL/GenBank/DDBJ whole genome shotgun (WGS) entry which is preliminary data.</text>
</comment>